<dbReference type="SUPFAM" id="SSF53335">
    <property type="entry name" value="S-adenosyl-L-methionine-dependent methyltransferases"/>
    <property type="match status" value="1"/>
</dbReference>
<reference evidence="2" key="1">
    <citation type="journal article" date="2020" name="Stud. Mycol.">
        <title>101 Dothideomycetes genomes: a test case for predicting lifestyles and emergence of pathogens.</title>
        <authorList>
            <person name="Haridas S."/>
            <person name="Albert R."/>
            <person name="Binder M."/>
            <person name="Bloem J."/>
            <person name="Labutti K."/>
            <person name="Salamov A."/>
            <person name="Andreopoulos B."/>
            <person name="Baker S."/>
            <person name="Barry K."/>
            <person name="Bills G."/>
            <person name="Bluhm B."/>
            <person name="Cannon C."/>
            <person name="Castanera R."/>
            <person name="Culley D."/>
            <person name="Daum C."/>
            <person name="Ezra D."/>
            <person name="Gonzalez J."/>
            <person name="Henrissat B."/>
            <person name="Kuo A."/>
            <person name="Liang C."/>
            <person name="Lipzen A."/>
            <person name="Lutzoni F."/>
            <person name="Magnuson J."/>
            <person name="Mondo S."/>
            <person name="Nolan M."/>
            <person name="Ohm R."/>
            <person name="Pangilinan J."/>
            <person name="Park H.-J."/>
            <person name="Ramirez L."/>
            <person name="Alfaro M."/>
            <person name="Sun H."/>
            <person name="Tritt A."/>
            <person name="Yoshinaga Y."/>
            <person name="Zwiers L.-H."/>
            <person name="Turgeon B."/>
            <person name="Goodwin S."/>
            <person name="Spatafora J."/>
            <person name="Crous P."/>
            <person name="Grigoriev I."/>
        </authorList>
    </citation>
    <scope>NUCLEOTIDE SEQUENCE</scope>
    <source>
        <strain evidence="2">CBS 115976</strain>
    </source>
</reference>
<dbReference type="Pfam" id="PF13847">
    <property type="entry name" value="Methyltransf_31"/>
    <property type="match status" value="1"/>
</dbReference>
<dbReference type="InterPro" id="IPR029063">
    <property type="entry name" value="SAM-dependent_MTases_sf"/>
</dbReference>
<keyword evidence="3" id="KW-1185">Reference proteome</keyword>
<dbReference type="PROSITE" id="PS00092">
    <property type="entry name" value="N6_MTASE"/>
    <property type="match status" value="1"/>
</dbReference>
<sequence>MRLGRTLGSLRRAIFSQSLPSTPSAHSSARFALFNHHLARARNTGSRVRCIHTIPKPRNRLQELESDLLTQAGSAETAKLELKWLREHAEEEHRNQPPGPERDQCVADCLKQLCEERAKGTPIQLLIGNTYFGDLLLHCAPDVLIPRQDTATQMEWFFRRLNIDETSFPSNPRVLDLCCGSGCMSLLFAHKFGQVAGNKRSASLTGVDISAKALELAERNRQHLLSQNSSRSTMETLKSLKYIKANILDKEHYSDAGNPELSTAPLIYDVLQDQTFDIVLSNPPYIDPRTELDPQVRNFEPSLALFPPKSLNSNIHAGDTFYPRLLEVAKAVKAKFLFMEVGNMEQAERVADLASRQSYWTGRGSCGVQIWRDVLPTGSSVDLREVCRPLKLDHNDEDVDFADLVPVFGAGEARTVVCWTREACSWLDIFELGITLSGIQIIGHKEKRRCS</sequence>
<accession>A0A6A6UK02</accession>
<name>A0A6A6UK02_9PEZI</name>
<dbReference type="PANTHER" id="PTHR18895">
    <property type="entry name" value="HEMK METHYLTRANSFERASE"/>
    <property type="match status" value="1"/>
</dbReference>
<dbReference type="GO" id="GO:0032259">
    <property type="term" value="P:methylation"/>
    <property type="evidence" value="ECO:0007669"/>
    <property type="project" value="UniProtKB-KW"/>
</dbReference>
<dbReference type="PANTHER" id="PTHR18895:SF74">
    <property type="entry name" value="MTRF1L RELEASE FACTOR GLUTAMINE METHYLTRANSFERASE"/>
    <property type="match status" value="1"/>
</dbReference>
<keyword evidence="2" id="KW-0808">Transferase</keyword>
<dbReference type="AlphaFoldDB" id="A0A6A6UK02"/>
<dbReference type="InterPro" id="IPR025714">
    <property type="entry name" value="Methyltranfer_dom"/>
</dbReference>
<dbReference type="GO" id="GO:0005739">
    <property type="term" value="C:mitochondrion"/>
    <property type="evidence" value="ECO:0007669"/>
    <property type="project" value="TreeGrafter"/>
</dbReference>
<dbReference type="CDD" id="cd02440">
    <property type="entry name" value="AdoMet_MTases"/>
    <property type="match status" value="1"/>
</dbReference>
<proteinExistence type="predicted"/>
<evidence type="ECO:0000313" key="2">
    <source>
        <dbReference type="EMBL" id="KAF2672046.1"/>
    </source>
</evidence>
<organism evidence="2 3">
    <name type="scientific">Microthyrium microscopicum</name>
    <dbReference type="NCBI Taxonomy" id="703497"/>
    <lineage>
        <taxon>Eukaryota</taxon>
        <taxon>Fungi</taxon>
        <taxon>Dikarya</taxon>
        <taxon>Ascomycota</taxon>
        <taxon>Pezizomycotina</taxon>
        <taxon>Dothideomycetes</taxon>
        <taxon>Dothideomycetes incertae sedis</taxon>
        <taxon>Microthyriales</taxon>
        <taxon>Microthyriaceae</taxon>
        <taxon>Microthyrium</taxon>
    </lineage>
</organism>
<evidence type="ECO:0000313" key="3">
    <source>
        <dbReference type="Proteomes" id="UP000799302"/>
    </source>
</evidence>
<dbReference type="OrthoDB" id="269872at2759"/>
<protein>
    <submittedName>
        <fullName evidence="2">S-adenosyl-L-methionine-dependent methyltransferase</fullName>
    </submittedName>
</protein>
<feature type="domain" description="Methyltransferase" evidence="1">
    <location>
        <begin position="171"/>
        <end position="228"/>
    </location>
</feature>
<dbReference type="EMBL" id="MU004232">
    <property type="protein sequence ID" value="KAF2672046.1"/>
    <property type="molecule type" value="Genomic_DNA"/>
</dbReference>
<keyword evidence="2" id="KW-0489">Methyltransferase</keyword>
<dbReference type="GO" id="GO:0003676">
    <property type="term" value="F:nucleic acid binding"/>
    <property type="evidence" value="ECO:0007669"/>
    <property type="project" value="InterPro"/>
</dbReference>
<dbReference type="InterPro" id="IPR050320">
    <property type="entry name" value="N5-glutamine_MTase"/>
</dbReference>
<dbReference type="GO" id="GO:0008168">
    <property type="term" value="F:methyltransferase activity"/>
    <property type="evidence" value="ECO:0007669"/>
    <property type="project" value="UniProtKB-KW"/>
</dbReference>
<dbReference type="Proteomes" id="UP000799302">
    <property type="component" value="Unassembled WGS sequence"/>
</dbReference>
<evidence type="ECO:0000259" key="1">
    <source>
        <dbReference type="Pfam" id="PF13847"/>
    </source>
</evidence>
<dbReference type="InterPro" id="IPR002052">
    <property type="entry name" value="DNA_methylase_N6_adenine_CS"/>
</dbReference>
<gene>
    <name evidence="2" type="ORF">BT63DRAFT_186468</name>
</gene>
<dbReference type="Gene3D" id="3.40.50.150">
    <property type="entry name" value="Vaccinia Virus protein VP39"/>
    <property type="match status" value="1"/>
</dbReference>